<dbReference type="HAMAP" id="MF_01914">
    <property type="entry name" value="LPS_assembly_LptA"/>
    <property type="match status" value="1"/>
</dbReference>
<dbReference type="NCBIfam" id="TIGR03002">
    <property type="entry name" value="outer_YhbN_LptA"/>
    <property type="match status" value="1"/>
</dbReference>
<dbReference type="GO" id="GO:0001530">
    <property type="term" value="F:lipopolysaccharide binding"/>
    <property type="evidence" value="ECO:0007669"/>
    <property type="project" value="InterPro"/>
</dbReference>
<keyword evidence="1" id="KW-0813">Transport</keyword>
<feature type="region of interest" description="Disordered" evidence="4">
    <location>
        <begin position="174"/>
        <end position="210"/>
    </location>
</feature>
<keyword evidence="3" id="KW-0574">Periplasm</keyword>
<dbReference type="GO" id="GO:0030288">
    <property type="term" value="C:outer membrane-bounded periplasmic space"/>
    <property type="evidence" value="ECO:0007669"/>
    <property type="project" value="TreeGrafter"/>
</dbReference>
<feature type="domain" description="Organic solvent tolerance-like N-terminal" evidence="5">
    <location>
        <begin position="48"/>
        <end position="158"/>
    </location>
</feature>
<comment type="caution">
    <text evidence="6">The sequence shown here is derived from an EMBL/GenBank/DDBJ whole genome shotgun (WGS) entry which is preliminary data.</text>
</comment>
<keyword evidence="2" id="KW-0732">Signal</keyword>
<protein>
    <submittedName>
        <fullName evidence="6">Cell envelope biogenesis YhbN</fullName>
    </submittedName>
</protein>
<evidence type="ECO:0000259" key="5">
    <source>
        <dbReference type="Pfam" id="PF03968"/>
    </source>
</evidence>
<name>T1AXJ3_9ZZZZ</name>
<dbReference type="EMBL" id="AUZZ01001986">
    <property type="protein sequence ID" value="EQD62207.1"/>
    <property type="molecule type" value="Genomic_DNA"/>
</dbReference>
<dbReference type="AlphaFoldDB" id="T1AXJ3"/>
<dbReference type="PANTHER" id="PTHR36504">
    <property type="entry name" value="LIPOPOLYSACCHARIDE EXPORT SYSTEM PROTEIN LPTA"/>
    <property type="match status" value="1"/>
</dbReference>
<proteinExistence type="inferred from homology"/>
<dbReference type="InterPro" id="IPR005653">
    <property type="entry name" value="OstA-like_N"/>
</dbReference>
<evidence type="ECO:0000256" key="2">
    <source>
        <dbReference type="ARBA" id="ARBA00022729"/>
    </source>
</evidence>
<dbReference type="InterPro" id="IPR052037">
    <property type="entry name" value="LPS_export_LptA"/>
</dbReference>
<evidence type="ECO:0000256" key="4">
    <source>
        <dbReference type="SAM" id="MobiDB-lite"/>
    </source>
</evidence>
<feature type="compositionally biased region" description="Low complexity" evidence="4">
    <location>
        <begin position="189"/>
        <end position="202"/>
    </location>
</feature>
<reference evidence="6" key="1">
    <citation type="submission" date="2013-08" db="EMBL/GenBank/DDBJ databases">
        <authorList>
            <person name="Mendez C."/>
            <person name="Richter M."/>
            <person name="Ferrer M."/>
            <person name="Sanchez J."/>
        </authorList>
    </citation>
    <scope>NUCLEOTIDE SEQUENCE</scope>
</reference>
<dbReference type="Gene3D" id="2.60.450.10">
    <property type="entry name" value="Lipopolysaccharide (LPS) transport protein A like domain"/>
    <property type="match status" value="1"/>
</dbReference>
<dbReference type="PROSITE" id="PS51318">
    <property type="entry name" value="TAT"/>
    <property type="match status" value="1"/>
</dbReference>
<reference evidence="6" key="2">
    <citation type="journal article" date="2014" name="ISME J.">
        <title>Microbial stratification in low pH oxic and suboxic macroscopic growths along an acid mine drainage.</title>
        <authorList>
            <person name="Mendez-Garcia C."/>
            <person name="Mesa V."/>
            <person name="Sprenger R.R."/>
            <person name="Richter M."/>
            <person name="Diez M.S."/>
            <person name="Solano J."/>
            <person name="Bargiela R."/>
            <person name="Golyshina O.V."/>
            <person name="Manteca A."/>
            <person name="Ramos J.L."/>
            <person name="Gallego J.R."/>
            <person name="Llorente I."/>
            <person name="Martins Dos Santos V.A."/>
            <person name="Jensen O.N."/>
            <person name="Pelaez A.I."/>
            <person name="Sanchez J."/>
            <person name="Ferrer M."/>
        </authorList>
    </citation>
    <scope>NUCLEOTIDE SEQUENCE</scope>
</reference>
<dbReference type="InterPro" id="IPR014340">
    <property type="entry name" value="LptA"/>
</dbReference>
<dbReference type="Pfam" id="PF03968">
    <property type="entry name" value="LptD_N"/>
    <property type="match status" value="1"/>
</dbReference>
<sequence>MTRTAPSCPRRTPRLDRRALLPALALLALLLAPAAQALKSDRQQPLLVNSNSFKAEQNQHITTLLGNVTLQQGTLKGLALKGTVYTDANNKVTRVVLEGSPARLSQQLDGGGEMHSTASTIDYSPATDTAILIGDARIDQPGRGSYSGARLVYNTSTGAMQGEGGSSGQVHLIFQPHDKIAAPKPAKPAKPTTLAPPTAQPAHASSGGQP</sequence>
<dbReference type="GO" id="GO:0017089">
    <property type="term" value="F:glycolipid transfer activity"/>
    <property type="evidence" value="ECO:0007669"/>
    <property type="project" value="TreeGrafter"/>
</dbReference>
<organism evidence="6">
    <name type="scientific">mine drainage metagenome</name>
    <dbReference type="NCBI Taxonomy" id="410659"/>
    <lineage>
        <taxon>unclassified sequences</taxon>
        <taxon>metagenomes</taxon>
        <taxon>ecological metagenomes</taxon>
    </lineage>
</organism>
<evidence type="ECO:0000256" key="1">
    <source>
        <dbReference type="ARBA" id="ARBA00022448"/>
    </source>
</evidence>
<evidence type="ECO:0000256" key="3">
    <source>
        <dbReference type="ARBA" id="ARBA00022764"/>
    </source>
</evidence>
<accession>T1AXJ3</accession>
<dbReference type="InterPro" id="IPR006311">
    <property type="entry name" value="TAT_signal"/>
</dbReference>
<dbReference type="PANTHER" id="PTHR36504:SF1">
    <property type="entry name" value="LIPOPOLYSACCHARIDE EXPORT SYSTEM PROTEIN LPTA"/>
    <property type="match status" value="1"/>
</dbReference>
<evidence type="ECO:0000313" key="6">
    <source>
        <dbReference type="EMBL" id="EQD62207.1"/>
    </source>
</evidence>
<gene>
    <name evidence="6" type="ORF">B2A_02941</name>
</gene>
<dbReference type="GO" id="GO:0015920">
    <property type="term" value="P:lipopolysaccharide transport"/>
    <property type="evidence" value="ECO:0007669"/>
    <property type="project" value="InterPro"/>
</dbReference>
<dbReference type="GO" id="GO:0009279">
    <property type="term" value="C:cell outer membrane"/>
    <property type="evidence" value="ECO:0007669"/>
    <property type="project" value="TreeGrafter"/>
</dbReference>